<comment type="caution">
    <text evidence="1">The sequence shown here is derived from an EMBL/GenBank/DDBJ whole genome shotgun (WGS) entry which is preliminary data.</text>
</comment>
<evidence type="ECO:0000313" key="2">
    <source>
        <dbReference type="Proteomes" id="UP001596989"/>
    </source>
</evidence>
<gene>
    <name evidence="1" type="ORF">ACFQ2I_10435</name>
</gene>
<accession>A0ABW3HQK4</accession>
<reference evidence="2" key="1">
    <citation type="journal article" date="2019" name="Int. J. Syst. Evol. Microbiol.">
        <title>The Global Catalogue of Microorganisms (GCM) 10K type strain sequencing project: providing services to taxonomists for standard genome sequencing and annotation.</title>
        <authorList>
            <consortium name="The Broad Institute Genomics Platform"/>
            <consortium name="The Broad Institute Genome Sequencing Center for Infectious Disease"/>
            <person name="Wu L."/>
            <person name="Ma J."/>
        </authorList>
    </citation>
    <scope>NUCLEOTIDE SEQUENCE [LARGE SCALE GENOMIC DNA]</scope>
    <source>
        <strain evidence="2">CCUG 59129</strain>
    </source>
</reference>
<keyword evidence="2" id="KW-1185">Reference proteome</keyword>
<dbReference type="RefSeq" id="WP_377564070.1">
    <property type="nucleotide sequence ID" value="NZ_JBHTJZ010000011.1"/>
</dbReference>
<name>A0ABW3HQK4_9BACL</name>
<dbReference type="EMBL" id="JBHTJZ010000011">
    <property type="protein sequence ID" value="MFD0959807.1"/>
    <property type="molecule type" value="Genomic_DNA"/>
</dbReference>
<evidence type="ECO:0000313" key="1">
    <source>
        <dbReference type="EMBL" id="MFD0959807.1"/>
    </source>
</evidence>
<proteinExistence type="predicted"/>
<sequence>MLGTAARKMIDKPTIHEQKKAQNILKKYIELKHVVEDYRLYEEELKRTIYESETTKRLDQDELYANKTANAVQLAQNQKRAAEECGIIMKALERAVHMIPDEEARQAISLRYLKGYTYTETLLYMNRGEKSSTMDRRIKEGLLSVARTLKAWGMLDWPIGD</sequence>
<dbReference type="Proteomes" id="UP001596989">
    <property type="component" value="Unassembled WGS sequence"/>
</dbReference>
<protein>
    <submittedName>
        <fullName evidence="1">Uncharacterized protein</fullName>
    </submittedName>
</protein>
<organism evidence="1 2">
    <name type="scientific">Paenibacillus chungangensis</name>
    <dbReference type="NCBI Taxonomy" id="696535"/>
    <lineage>
        <taxon>Bacteria</taxon>
        <taxon>Bacillati</taxon>
        <taxon>Bacillota</taxon>
        <taxon>Bacilli</taxon>
        <taxon>Bacillales</taxon>
        <taxon>Paenibacillaceae</taxon>
        <taxon>Paenibacillus</taxon>
    </lineage>
</organism>